<sequence length="171" mass="19759">MSLSDVKIIRIPDIIIGILPINGRGHEAEVATVLSLLQIILQKRVNVMHNKDGKPFIEGYNISISHTQGWATVILSEKHNVGIDIEYKSDRVCRVAKRFLRDDEPYIKTNDILYVWCAKESLYKLHSSLHLGFQDMRVDVEAAVIYDLRTRKSIPIFHYSTSNYLLTYVWE</sequence>
<dbReference type="AlphaFoldDB" id="A0A096CEV0"/>
<proteinExistence type="predicted"/>
<evidence type="ECO:0000313" key="3">
    <source>
        <dbReference type="EMBL" id="KGF53442.1"/>
    </source>
</evidence>
<comment type="caution">
    <text evidence="3">The sequence shown here is derived from an EMBL/GenBank/DDBJ whole genome shotgun (WGS) entry which is preliminary data.</text>
</comment>
<gene>
    <name evidence="3" type="ORF">HMPREF9302_00715</name>
</gene>
<keyword evidence="1 3" id="KW-0808">Transferase</keyword>
<evidence type="ECO:0000256" key="1">
    <source>
        <dbReference type="ARBA" id="ARBA00022679"/>
    </source>
</evidence>
<organism evidence="3 4">
    <name type="scientific">Prevotella amnii DNF00058</name>
    <dbReference type="NCBI Taxonomy" id="1401066"/>
    <lineage>
        <taxon>Bacteria</taxon>
        <taxon>Pseudomonadati</taxon>
        <taxon>Bacteroidota</taxon>
        <taxon>Bacteroidia</taxon>
        <taxon>Bacteroidales</taxon>
        <taxon>Prevotellaceae</taxon>
        <taxon>Prevotella</taxon>
    </lineage>
</organism>
<dbReference type="InterPro" id="IPR037143">
    <property type="entry name" value="4-PPantetheinyl_Trfase_dom_sf"/>
</dbReference>
<dbReference type="OrthoDB" id="1190494at2"/>
<evidence type="ECO:0000259" key="2">
    <source>
        <dbReference type="Pfam" id="PF01648"/>
    </source>
</evidence>
<dbReference type="Gene3D" id="3.90.470.20">
    <property type="entry name" value="4'-phosphopantetheinyl transferase domain"/>
    <property type="match status" value="2"/>
</dbReference>
<dbReference type="GO" id="GO:0008897">
    <property type="term" value="F:holo-[acyl-carrier-protein] synthase activity"/>
    <property type="evidence" value="ECO:0007669"/>
    <property type="project" value="InterPro"/>
</dbReference>
<dbReference type="Pfam" id="PF01648">
    <property type="entry name" value="ACPS"/>
    <property type="match status" value="1"/>
</dbReference>
<dbReference type="InterPro" id="IPR008278">
    <property type="entry name" value="4-PPantetheinyl_Trfase_dom"/>
</dbReference>
<protein>
    <submittedName>
        <fullName evidence="3">4'-phosphopantetheinyl transferase</fullName>
    </submittedName>
</protein>
<reference evidence="3 4" key="1">
    <citation type="submission" date="2014-07" db="EMBL/GenBank/DDBJ databases">
        <authorList>
            <person name="McCorrison J."/>
            <person name="Sanka R."/>
            <person name="Torralba M."/>
            <person name="Gillis M."/>
            <person name="Haft D.H."/>
            <person name="Methe B."/>
            <person name="Sutton G."/>
            <person name="Nelson K.E."/>
        </authorList>
    </citation>
    <scope>NUCLEOTIDE SEQUENCE [LARGE SCALE GENOMIC DNA]</scope>
    <source>
        <strain evidence="3 4">DNF00058</strain>
    </source>
</reference>
<dbReference type="RefSeq" id="WP_008449006.1">
    <property type="nucleotide sequence ID" value="NZ_JRNU01000001.1"/>
</dbReference>
<dbReference type="EMBL" id="JRNU01000001">
    <property type="protein sequence ID" value="KGF53442.1"/>
    <property type="molecule type" value="Genomic_DNA"/>
</dbReference>
<name>A0A096CEV0_9BACT</name>
<keyword evidence="4" id="KW-1185">Reference proteome</keyword>
<feature type="domain" description="4'-phosphopantetheinyl transferase" evidence="2">
    <location>
        <begin position="81"/>
        <end position="168"/>
    </location>
</feature>
<dbReference type="GO" id="GO:0000287">
    <property type="term" value="F:magnesium ion binding"/>
    <property type="evidence" value="ECO:0007669"/>
    <property type="project" value="InterPro"/>
</dbReference>
<dbReference type="Proteomes" id="UP000029614">
    <property type="component" value="Unassembled WGS sequence"/>
</dbReference>
<evidence type="ECO:0000313" key="4">
    <source>
        <dbReference type="Proteomes" id="UP000029614"/>
    </source>
</evidence>
<accession>A0A096CEV0</accession>
<dbReference type="SUPFAM" id="SSF56214">
    <property type="entry name" value="4'-phosphopantetheinyl transferase"/>
    <property type="match status" value="1"/>
</dbReference>